<evidence type="ECO:0000313" key="3">
    <source>
        <dbReference type="Proteomes" id="UP001226867"/>
    </source>
</evidence>
<dbReference type="InterPro" id="IPR027417">
    <property type="entry name" value="P-loop_NTPase"/>
</dbReference>
<gene>
    <name evidence="2" type="ORF">J2W36_004765</name>
</gene>
<protein>
    <recommendedName>
        <fullName evidence="4">Zeta toxin domain-containing protein</fullName>
    </recommendedName>
</protein>
<dbReference type="Gene3D" id="3.40.50.300">
    <property type="entry name" value="P-loop containing nucleotide triphosphate hydrolases"/>
    <property type="match status" value="1"/>
</dbReference>
<keyword evidence="3" id="KW-1185">Reference proteome</keyword>
<proteinExistence type="predicted"/>
<feature type="compositionally biased region" description="Basic and acidic residues" evidence="1">
    <location>
        <begin position="277"/>
        <end position="297"/>
    </location>
</feature>
<dbReference type="Proteomes" id="UP001226867">
    <property type="component" value="Unassembled WGS sequence"/>
</dbReference>
<accession>A0ABT9SDP6</accession>
<sequence length="307" mass="34032">MEPIHRREFAQPDRAAVQDEVIRAVEADPEPFIAAYKADPDYFDGRYICADNFKDRFSQFAASPDARNRYNTPVHNAAAVLSSELFRRVVNDTSEPLRDSAIFVTGVPGAGKTTAVLGAGVPSTARVVFEGQLNRPAPSMEKIQMALDAGLRPEIYAVHVLPEVALRRTFKRLEDYGRGASIAVMADIQAGLPQGLQQRHDRFGESVGLVILDNRFDGQHKELRGWQHLKQLTQEGNHARISERLRNELERHKAGGRISDACYRQANGDPPFPEPADLDKEGSRRDQSGVDGRELPKRAGQTNQVGA</sequence>
<dbReference type="EMBL" id="JAUSRO010000018">
    <property type="protein sequence ID" value="MDP9902488.1"/>
    <property type="molecule type" value="Genomic_DNA"/>
</dbReference>
<dbReference type="SUPFAM" id="SSF52540">
    <property type="entry name" value="P-loop containing nucleoside triphosphate hydrolases"/>
    <property type="match status" value="1"/>
</dbReference>
<dbReference type="RefSeq" id="WP_307692224.1">
    <property type="nucleotide sequence ID" value="NZ_JAUSRO010000018.1"/>
</dbReference>
<organism evidence="2 3">
    <name type="scientific">Variovorax ginsengisoli</name>
    <dbReference type="NCBI Taxonomy" id="363844"/>
    <lineage>
        <taxon>Bacteria</taxon>
        <taxon>Pseudomonadati</taxon>
        <taxon>Pseudomonadota</taxon>
        <taxon>Betaproteobacteria</taxon>
        <taxon>Burkholderiales</taxon>
        <taxon>Comamonadaceae</taxon>
        <taxon>Variovorax</taxon>
    </lineage>
</organism>
<feature type="region of interest" description="Disordered" evidence="1">
    <location>
        <begin position="256"/>
        <end position="307"/>
    </location>
</feature>
<evidence type="ECO:0000313" key="2">
    <source>
        <dbReference type="EMBL" id="MDP9902488.1"/>
    </source>
</evidence>
<name>A0ABT9SDP6_9BURK</name>
<evidence type="ECO:0008006" key="4">
    <source>
        <dbReference type="Google" id="ProtNLM"/>
    </source>
</evidence>
<evidence type="ECO:0000256" key="1">
    <source>
        <dbReference type="SAM" id="MobiDB-lite"/>
    </source>
</evidence>
<reference evidence="2 3" key="1">
    <citation type="submission" date="2023-07" db="EMBL/GenBank/DDBJ databases">
        <title>Sorghum-associated microbial communities from plants grown in Nebraska, USA.</title>
        <authorList>
            <person name="Schachtman D."/>
        </authorList>
    </citation>
    <scope>NUCLEOTIDE SEQUENCE [LARGE SCALE GENOMIC DNA]</scope>
    <source>
        <strain evidence="2 3">DS1607</strain>
    </source>
</reference>
<comment type="caution">
    <text evidence="2">The sequence shown here is derived from an EMBL/GenBank/DDBJ whole genome shotgun (WGS) entry which is preliminary data.</text>
</comment>